<gene>
    <name evidence="3" type="ORF">Pla8534_12650</name>
</gene>
<evidence type="ECO:0000259" key="2">
    <source>
        <dbReference type="SMART" id="SM00776"/>
    </source>
</evidence>
<evidence type="ECO:0000313" key="3">
    <source>
        <dbReference type="EMBL" id="QDU93485.1"/>
    </source>
</evidence>
<dbReference type="SUPFAM" id="SSF49785">
    <property type="entry name" value="Galactose-binding domain-like"/>
    <property type="match status" value="1"/>
</dbReference>
<reference evidence="3 4" key="1">
    <citation type="submission" date="2019-02" db="EMBL/GenBank/DDBJ databases">
        <title>Deep-cultivation of Planctomycetes and their phenomic and genomic characterization uncovers novel biology.</title>
        <authorList>
            <person name="Wiegand S."/>
            <person name="Jogler M."/>
            <person name="Boedeker C."/>
            <person name="Pinto D."/>
            <person name="Vollmers J."/>
            <person name="Rivas-Marin E."/>
            <person name="Kohn T."/>
            <person name="Peeters S.H."/>
            <person name="Heuer A."/>
            <person name="Rast P."/>
            <person name="Oberbeckmann S."/>
            <person name="Bunk B."/>
            <person name="Jeske O."/>
            <person name="Meyerdierks A."/>
            <person name="Storesund J.E."/>
            <person name="Kallscheuer N."/>
            <person name="Luecker S."/>
            <person name="Lage O.M."/>
            <person name="Pohl T."/>
            <person name="Merkel B.J."/>
            <person name="Hornburger P."/>
            <person name="Mueller R.-W."/>
            <person name="Bruemmer F."/>
            <person name="Labrenz M."/>
            <person name="Spormann A.M."/>
            <person name="Op den Camp H."/>
            <person name="Overmann J."/>
            <person name="Amann R."/>
            <person name="Jetten M.S.M."/>
            <person name="Mascher T."/>
            <person name="Medema M.H."/>
            <person name="Devos D.P."/>
            <person name="Kaster A.-K."/>
            <person name="Ovreas L."/>
            <person name="Rohde M."/>
            <person name="Galperin M.Y."/>
            <person name="Jogler C."/>
        </authorList>
    </citation>
    <scope>NUCLEOTIDE SEQUENCE [LARGE SCALE GENOMIC DNA]</scope>
    <source>
        <strain evidence="3 4">Pla85_3_4</strain>
    </source>
</reference>
<dbReference type="OrthoDB" id="272011at2"/>
<accession>A0A518DNS0</accession>
<dbReference type="Gene3D" id="2.60.120.1060">
    <property type="entry name" value="NPCBM/NEW2 domain"/>
    <property type="match status" value="1"/>
</dbReference>
<sequence precursor="true">MKIAISAVCLMGLVAVTLAPVAGADRQAVLASGERFLGGIGRIDPAGQITFVRPPGAVDDPAEADEQAPGDAAGRERKVALEELAIWGACTDSDLGSQILLVDGSLVLADSFLSWNGDGMSFYSELWGEVTLPLEMVRGVVFQPPTDSLARDQLVQRLRTATGRSDRMLLTNGDELTGVLLEADTSDTTARLPVGLRARPTGATDPVDLQGDRVTAVVLNPALASAPSARGLRTAYGFRNGDLLYASQASAQADRPASPARLTLLGGLELQADADDFFRELNFVQTFGGKTTWLSDLPAAGFRHTPYLRLDWPFHLDRSVVDGELRVGRHRYLKGLGMHTRSRLAFPLGGKFTRFAAEIAVDAKAGRQGSVIFRVYQNQQGEWSPIYQSPVVRGGEQPLPIQLDVTGAAALLLIVDYADRGDELDYADWLNPRLN</sequence>
<dbReference type="RefSeq" id="WP_145050332.1">
    <property type="nucleotide sequence ID" value="NZ_CP036433.1"/>
</dbReference>
<dbReference type="InterPro" id="IPR038637">
    <property type="entry name" value="NPCBM_sf"/>
</dbReference>
<dbReference type="SMART" id="SM00776">
    <property type="entry name" value="NPCBM"/>
    <property type="match status" value="1"/>
</dbReference>
<dbReference type="AlphaFoldDB" id="A0A518DNS0"/>
<dbReference type="InterPro" id="IPR008979">
    <property type="entry name" value="Galactose-bd-like_sf"/>
</dbReference>
<proteinExistence type="predicted"/>
<dbReference type="InterPro" id="IPR013222">
    <property type="entry name" value="Glyco_hyd_98_carb-bd"/>
</dbReference>
<feature type="chain" id="PRO_5022231238" evidence="1">
    <location>
        <begin position="25"/>
        <end position="435"/>
    </location>
</feature>
<protein>
    <submittedName>
        <fullName evidence="3">NPCBM/NEW2 domain protein</fullName>
    </submittedName>
</protein>
<dbReference type="EMBL" id="CP036433">
    <property type="protein sequence ID" value="QDU93485.1"/>
    <property type="molecule type" value="Genomic_DNA"/>
</dbReference>
<feature type="domain" description="Glycosyl hydrolase family 98 putative carbohydrate-binding module" evidence="2">
    <location>
        <begin position="288"/>
        <end position="435"/>
    </location>
</feature>
<name>A0A518DNS0_9BACT</name>
<evidence type="ECO:0000313" key="4">
    <source>
        <dbReference type="Proteomes" id="UP000317648"/>
    </source>
</evidence>
<evidence type="ECO:0000256" key="1">
    <source>
        <dbReference type="SAM" id="SignalP"/>
    </source>
</evidence>
<dbReference type="KEGG" id="lcre:Pla8534_12650"/>
<keyword evidence="4" id="KW-1185">Reference proteome</keyword>
<dbReference type="Pfam" id="PF08305">
    <property type="entry name" value="NPCBM"/>
    <property type="match status" value="1"/>
</dbReference>
<dbReference type="Proteomes" id="UP000317648">
    <property type="component" value="Chromosome"/>
</dbReference>
<feature type="signal peptide" evidence="1">
    <location>
        <begin position="1"/>
        <end position="24"/>
    </location>
</feature>
<keyword evidence="1" id="KW-0732">Signal</keyword>
<organism evidence="3 4">
    <name type="scientific">Lignipirellula cremea</name>
    <dbReference type="NCBI Taxonomy" id="2528010"/>
    <lineage>
        <taxon>Bacteria</taxon>
        <taxon>Pseudomonadati</taxon>
        <taxon>Planctomycetota</taxon>
        <taxon>Planctomycetia</taxon>
        <taxon>Pirellulales</taxon>
        <taxon>Pirellulaceae</taxon>
        <taxon>Lignipirellula</taxon>
    </lineage>
</organism>